<accession>A0A382H0B4</accession>
<feature type="non-terminal residue" evidence="1">
    <location>
        <position position="74"/>
    </location>
</feature>
<protein>
    <recommendedName>
        <fullName evidence="2">Methyltransferase domain-containing protein</fullName>
    </recommendedName>
</protein>
<sequence>MQSTLTREEVIEENKRVHKLEDKFYLDRHPEQTNFFQTRILRKTIDQVCSAMNSSKGSILELGCGTGYLYLEFL</sequence>
<dbReference type="AlphaFoldDB" id="A0A382H0B4"/>
<dbReference type="SUPFAM" id="SSF53335">
    <property type="entry name" value="S-adenosyl-L-methionine-dependent methyltransferases"/>
    <property type="match status" value="1"/>
</dbReference>
<evidence type="ECO:0000313" key="1">
    <source>
        <dbReference type="EMBL" id="SVB80575.1"/>
    </source>
</evidence>
<gene>
    <name evidence="1" type="ORF">METZ01_LOCUS233429</name>
</gene>
<reference evidence="1" key="1">
    <citation type="submission" date="2018-05" db="EMBL/GenBank/DDBJ databases">
        <authorList>
            <person name="Lanie J.A."/>
            <person name="Ng W.-L."/>
            <person name="Kazmierczak K.M."/>
            <person name="Andrzejewski T.M."/>
            <person name="Davidsen T.M."/>
            <person name="Wayne K.J."/>
            <person name="Tettelin H."/>
            <person name="Glass J.I."/>
            <person name="Rusch D."/>
            <person name="Podicherti R."/>
            <person name="Tsui H.-C.T."/>
            <person name="Winkler M.E."/>
        </authorList>
    </citation>
    <scope>NUCLEOTIDE SEQUENCE</scope>
</reference>
<dbReference type="Gene3D" id="3.40.50.150">
    <property type="entry name" value="Vaccinia Virus protein VP39"/>
    <property type="match status" value="1"/>
</dbReference>
<evidence type="ECO:0008006" key="2">
    <source>
        <dbReference type="Google" id="ProtNLM"/>
    </source>
</evidence>
<organism evidence="1">
    <name type="scientific">marine metagenome</name>
    <dbReference type="NCBI Taxonomy" id="408172"/>
    <lineage>
        <taxon>unclassified sequences</taxon>
        <taxon>metagenomes</taxon>
        <taxon>ecological metagenomes</taxon>
    </lineage>
</organism>
<dbReference type="EMBL" id="UINC01058381">
    <property type="protein sequence ID" value="SVB80575.1"/>
    <property type="molecule type" value="Genomic_DNA"/>
</dbReference>
<dbReference type="InterPro" id="IPR029063">
    <property type="entry name" value="SAM-dependent_MTases_sf"/>
</dbReference>
<proteinExistence type="predicted"/>
<name>A0A382H0B4_9ZZZZ</name>